<dbReference type="EMBL" id="JASPKZ010005705">
    <property type="protein sequence ID" value="KAJ9588171.1"/>
    <property type="molecule type" value="Genomic_DNA"/>
</dbReference>
<feature type="compositionally biased region" description="Basic residues" evidence="1">
    <location>
        <begin position="1"/>
        <end position="11"/>
    </location>
</feature>
<feature type="region of interest" description="Disordered" evidence="1">
    <location>
        <begin position="117"/>
        <end position="137"/>
    </location>
</feature>
<dbReference type="AlphaFoldDB" id="A0AAD7ZWX2"/>
<proteinExistence type="predicted"/>
<keyword evidence="3" id="KW-1185">Reference proteome</keyword>
<dbReference type="Proteomes" id="UP001233999">
    <property type="component" value="Unassembled WGS sequence"/>
</dbReference>
<protein>
    <submittedName>
        <fullName evidence="2">Uncharacterized protein</fullName>
    </submittedName>
</protein>
<comment type="caution">
    <text evidence="2">The sequence shown here is derived from an EMBL/GenBank/DDBJ whole genome shotgun (WGS) entry which is preliminary data.</text>
</comment>
<gene>
    <name evidence="2" type="ORF">L9F63_018435</name>
</gene>
<evidence type="ECO:0000313" key="2">
    <source>
        <dbReference type="EMBL" id="KAJ9588171.1"/>
    </source>
</evidence>
<organism evidence="2 3">
    <name type="scientific">Diploptera punctata</name>
    <name type="common">Pacific beetle cockroach</name>
    <dbReference type="NCBI Taxonomy" id="6984"/>
    <lineage>
        <taxon>Eukaryota</taxon>
        <taxon>Metazoa</taxon>
        <taxon>Ecdysozoa</taxon>
        <taxon>Arthropoda</taxon>
        <taxon>Hexapoda</taxon>
        <taxon>Insecta</taxon>
        <taxon>Pterygota</taxon>
        <taxon>Neoptera</taxon>
        <taxon>Polyneoptera</taxon>
        <taxon>Dictyoptera</taxon>
        <taxon>Blattodea</taxon>
        <taxon>Blaberoidea</taxon>
        <taxon>Blaberidae</taxon>
        <taxon>Diplopterinae</taxon>
        <taxon>Diploptera</taxon>
    </lineage>
</organism>
<feature type="region of interest" description="Disordered" evidence="1">
    <location>
        <begin position="1"/>
        <end position="74"/>
    </location>
</feature>
<reference evidence="2" key="1">
    <citation type="journal article" date="2023" name="IScience">
        <title>Live-bearing cockroach genome reveals convergent evolutionary mechanisms linked to viviparity in insects and beyond.</title>
        <authorList>
            <person name="Fouks B."/>
            <person name="Harrison M.C."/>
            <person name="Mikhailova A.A."/>
            <person name="Marchal E."/>
            <person name="English S."/>
            <person name="Carruthers M."/>
            <person name="Jennings E.C."/>
            <person name="Chiamaka E.L."/>
            <person name="Frigard R.A."/>
            <person name="Pippel M."/>
            <person name="Attardo G.M."/>
            <person name="Benoit J.B."/>
            <person name="Bornberg-Bauer E."/>
            <person name="Tobe S.S."/>
        </authorList>
    </citation>
    <scope>NUCLEOTIDE SEQUENCE</scope>
    <source>
        <strain evidence="2">Stay&amp;Tobe</strain>
    </source>
</reference>
<reference evidence="2" key="2">
    <citation type="submission" date="2023-05" db="EMBL/GenBank/DDBJ databases">
        <authorList>
            <person name="Fouks B."/>
        </authorList>
    </citation>
    <scope>NUCLEOTIDE SEQUENCE</scope>
    <source>
        <strain evidence="2">Stay&amp;Tobe</strain>
        <tissue evidence="2">Testes</tissue>
    </source>
</reference>
<feature type="non-terminal residue" evidence="2">
    <location>
        <position position="163"/>
    </location>
</feature>
<evidence type="ECO:0000256" key="1">
    <source>
        <dbReference type="SAM" id="MobiDB-lite"/>
    </source>
</evidence>
<evidence type="ECO:0000313" key="3">
    <source>
        <dbReference type="Proteomes" id="UP001233999"/>
    </source>
</evidence>
<name>A0AAD7ZWX2_DIPPU</name>
<accession>A0AAD7ZWX2</accession>
<sequence length="163" mass="18430">ASSGRKRRKHPTTFSPTPEGGRRAISVPFSGRKEPSSGRKRRKHPTTFSPTPEGKTRRISGPISGKKQEEYRTPQEILENIGTLQWEKRRIHPITIYPTPEVESSKYRDLPVGEEAKTSHNIFPDSRGESKNNIGTLQWEKRRKHTITFSPTPEGETLISGSS</sequence>
<feature type="non-terminal residue" evidence="2">
    <location>
        <position position="1"/>
    </location>
</feature>